<dbReference type="InterPro" id="IPR012675">
    <property type="entry name" value="Beta-grasp_dom_sf"/>
</dbReference>
<proteinExistence type="predicted"/>
<keyword evidence="2" id="KW-1185">Reference proteome</keyword>
<dbReference type="Pfam" id="PF02597">
    <property type="entry name" value="ThiS"/>
    <property type="match status" value="1"/>
</dbReference>
<dbReference type="PANTHER" id="PTHR34472">
    <property type="entry name" value="SULFUR CARRIER PROTEIN THIS"/>
    <property type="match status" value="1"/>
</dbReference>
<dbReference type="Proteomes" id="UP000023785">
    <property type="component" value="Unassembled WGS sequence"/>
</dbReference>
<dbReference type="CDD" id="cd00565">
    <property type="entry name" value="Ubl_ThiS"/>
    <property type="match status" value="1"/>
</dbReference>
<comment type="caution">
    <text evidence="1">The sequence shown here is derived from an EMBL/GenBank/DDBJ whole genome shotgun (WGS) entry which is preliminary data.</text>
</comment>
<dbReference type="RefSeq" id="WP_023272203.1">
    <property type="nucleotide sequence ID" value="NZ_KI530712.1"/>
</dbReference>
<dbReference type="OrthoDB" id="9800283at2"/>
<dbReference type="PATRIC" id="fig|1392540.3.peg.592"/>
<gene>
    <name evidence="1" type="ORF">P256_00602</name>
</gene>
<protein>
    <submittedName>
        <fullName evidence="1">Thiamine biosynthesis protein ThiS</fullName>
    </submittedName>
</protein>
<reference evidence="1 2" key="1">
    <citation type="submission" date="2013-10" db="EMBL/GenBank/DDBJ databases">
        <title>The Genome Sequence of Acinetobacter nectaris CIP 110549.</title>
        <authorList>
            <consortium name="The Broad Institute Genomics Platform"/>
            <consortium name="The Broad Institute Genome Sequencing Center for Infectious Disease"/>
            <person name="Cerqueira G."/>
            <person name="Feldgarden M."/>
            <person name="Courvalin P."/>
            <person name="Grillot-Courvalin C."/>
            <person name="Clermont D."/>
            <person name="Rocha E."/>
            <person name="Yoon E.-J."/>
            <person name="Nemec A."/>
            <person name="Young S.K."/>
            <person name="Zeng Q."/>
            <person name="Gargeya S."/>
            <person name="Fitzgerald M."/>
            <person name="Abouelleil A."/>
            <person name="Alvarado L."/>
            <person name="Berlin A.M."/>
            <person name="Chapman S.B."/>
            <person name="Gainer-Dewar J."/>
            <person name="Goldberg J."/>
            <person name="Gnerre S."/>
            <person name="Griggs A."/>
            <person name="Gujja S."/>
            <person name="Hansen M."/>
            <person name="Howarth C."/>
            <person name="Imamovic A."/>
            <person name="Ireland A."/>
            <person name="Larimer J."/>
            <person name="McCowan C."/>
            <person name="Murphy C."/>
            <person name="Pearson M."/>
            <person name="Poon T.W."/>
            <person name="Priest M."/>
            <person name="Roberts A."/>
            <person name="Saif S."/>
            <person name="Shea T."/>
            <person name="Sykes S."/>
            <person name="Wortman J."/>
            <person name="Nusbaum C."/>
            <person name="Birren B."/>
        </authorList>
    </citation>
    <scope>NUCLEOTIDE SEQUENCE [LARGE SCALE GENOMIC DNA]</scope>
    <source>
        <strain evidence="1 2">CIP 110549</strain>
    </source>
</reference>
<dbReference type="InterPro" id="IPR003749">
    <property type="entry name" value="ThiS/MoaD-like"/>
</dbReference>
<dbReference type="HOGENOM" id="CLU_174611_3_0_6"/>
<dbReference type="Gene3D" id="3.10.20.30">
    <property type="match status" value="1"/>
</dbReference>
<evidence type="ECO:0000313" key="2">
    <source>
        <dbReference type="Proteomes" id="UP000023785"/>
    </source>
</evidence>
<dbReference type="eggNOG" id="COG2104">
    <property type="taxonomic scope" value="Bacteria"/>
</dbReference>
<dbReference type="InterPro" id="IPR010035">
    <property type="entry name" value="Thi_S"/>
</dbReference>
<evidence type="ECO:0000313" key="1">
    <source>
        <dbReference type="EMBL" id="ESK40162.1"/>
    </source>
</evidence>
<dbReference type="AlphaFoldDB" id="V2TRE8"/>
<dbReference type="InterPro" id="IPR016155">
    <property type="entry name" value="Mopterin_synth/thiamin_S_b"/>
</dbReference>
<organism evidence="1 2">
    <name type="scientific">Acinetobacter nectaris CIP 110549</name>
    <dbReference type="NCBI Taxonomy" id="1392540"/>
    <lineage>
        <taxon>Bacteria</taxon>
        <taxon>Pseudomonadati</taxon>
        <taxon>Pseudomonadota</taxon>
        <taxon>Gammaproteobacteria</taxon>
        <taxon>Moraxellales</taxon>
        <taxon>Moraxellaceae</taxon>
        <taxon>Acinetobacter</taxon>
    </lineage>
</organism>
<accession>V2TRE8</accession>
<sequence length="66" mass="7454">MKEIFLNGELTEISCKTLKDLVHTLNLENKRFAIEVNEQIIPKSKLECFTIHAQDKIEIIQAVGGG</sequence>
<dbReference type="STRING" id="1392540.P256_00602"/>
<dbReference type="NCBIfam" id="TIGR01683">
    <property type="entry name" value="thiS"/>
    <property type="match status" value="1"/>
</dbReference>
<name>V2TRE8_9GAMM</name>
<dbReference type="SUPFAM" id="SSF54285">
    <property type="entry name" value="MoaD/ThiS"/>
    <property type="match status" value="1"/>
</dbReference>
<dbReference type="EMBL" id="AYER01000003">
    <property type="protein sequence ID" value="ESK40162.1"/>
    <property type="molecule type" value="Genomic_DNA"/>
</dbReference>
<dbReference type="PANTHER" id="PTHR34472:SF1">
    <property type="entry name" value="SULFUR CARRIER PROTEIN THIS"/>
    <property type="match status" value="1"/>
</dbReference>